<reference evidence="3 5" key="1">
    <citation type="submission" date="2020-01" db="EMBL/GenBank/DDBJ databases">
        <title>the WGS Modestobacter muralis CPCC 204518.</title>
        <authorList>
            <person name="Jiang Z."/>
        </authorList>
    </citation>
    <scope>NUCLEOTIDE SEQUENCE [LARGE SCALE GENOMIC DNA]</scope>
    <source>
        <strain evidence="3 5">DSM 100205</strain>
    </source>
</reference>
<evidence type="ECO:0000313" key="6">
    <source>
        <dbReference type="Proteomes" id="UP000471152"/>
    </source>
</evidence>
<keyword evidence="1" id="KW-0812">Transmembrane</keyword>
<dbReference type="InterPro" id="IPR000326">
    <property type="entry name" value="PAP2/HPO"/>
</dbReference>
<evidence type="ECO:0000313" key="4">
    <source>
        <dbReference type="EMBL" id="NEN49382.1"/>
    </source>
</evidence>
<dbReference type="Proteomes" id="UP000468828">
    <property type="component" value="Unassembled WGS sequence"/>
</dbReference>
<evidence type="ECO:0000256" key="1">
    <source>
        <dbReference type="SAM" id="Phobius"/>
    </source>
</evidence>
<gene>
    <name evidence="4" type="ORF">G3R41_00285</name>
    <name evidence="3" type="ORF">GCU67_00285</name>
</gene>
<feature type="transmembrane region" description="Helical" evidence="1">
    <location>
        <begin position="22"/>
        <end position="48"/>
    </location>
</feature>
<keyword evidence="1" id="KW-0472">Membrane</keyword>
<keyword evidence="5" id="KW-1185">Reference proteome</keyword>
<evidence type="ECO:0000313" key="5">
    <source>
        <dbReference type="Proteomes" id="UP000468828"/>
    </source>
</evidence>
<accession>A0A6P0H1B7</accession>
<dbReference type="Pfam" id="PF01569">
    <property type="entry name" value="PAP2"/>
    <property type="match status" value="1"/>
</dbReference>
<feature type="transmembrane region" description="Helical" evidence="1">
    <location>
        <begin position="143"/>
        <end position="162"/>
    </location>
</feature>
<comment type="caution">
    <text evidence="4">The sequence shown here is derived from an EMBL/GenBank/DDBJ whole genome shotgun (WGS) entry which is preliminary data.</text>
</comment>
<reference evidence="4 6" key="2">
    <citation type="submission" date="2020-02" db="EMBL/GenBank/DDBJ databases">
        <title>The WGS of Modestobacter muralis DSM 100205.</title>
        <authorList>
            <person name="Jiang Z."/>
        </authorList>
    </citation>
    <scope>NUCLEOTIDE SEQUENCE [LARGE SCALE GENOMIC DNA]</scope>
    <source>
        <strain evidence="4 6">DSM 100205</strain>
    </source>
</reference>
<proteinExistence type="predicted"/>
<dbReference type="Proteomes" id="UP000471152">
    <property type="component" value="Unassembled WGS sequence"/>
</dbReference>
<dbReference type="EMBL" id="JAAGWB010000002">
    <property type="protein sequence ID" value="NEN49382.1"/>
    <property type="molecule type" value="Genomic_DNA"/>
</dbReference>
<protein>
    <submittedName>
        <fullName evidence="4">Phosphatase PAP2 family protein</fullName>
    </submittedName>
</protein>
<feature type="transmembrane region" description="Helical" evidence="1">
    <location>
        <begin position="104"/>
        <end position="123"/>
    </location>
</feature>
<dbReference type="AlphaFoldDB" id="A0A6P0H1B7"/>
<evidence type="ECO:0000313" key="3">
    <source>
        <dbReference type="EMBL" id="NEK92615.1"/>
    </source>
</evidence>
<feature type="transmembrane region" description="Helical" evidence="1">
    <location>
        <begin position="174"/>
        <end position="195"/>
    </location>
</feature>
<name>A0A6P0H1B7_9ACTN</name>
<keyword evidence="1" id="KW-1133">Transmembrane helix</keyword>
<dbReference type="Gene3D" id="1.20.144.10">
    <property type="entry name" value="Phosphatidic acid phosphatase type 2/haloperoxidase"/>
    <property type="match status" value="1"/>
</dbReference>
<organism evidence="4 6">
    <name type="scientific">Modestobacter muralis</name>
    <dbReference type="NCBI Taxonomy" id="1608614"/>
    <lineage>
        <taxon>Bacteria</taxon>
        <taxon>Bacillati</taxon>
        <taxon>Actinomycetota</taxon>
        <taxon>Actinomycetes</taxon>
        <taxon>Geodermatophilales</taxon>
        <taxon>Geodermatophilaceae</taxon>
        <taxon>Modestobacter</taxon>
    </lineage>
</organism>
<dbReference type="InterPro" id="IPR036938">
    <property type="entry name" value="PAP2/HPO_sf"/>
</dbReference>
<feature type="domain" description="Phosphatidic acid phosphatase type 2/haloperoxidase" evidence="2">
    <location>
        <begin position="103"/>
        <end position="216"/>
    </location>
</feature>
<dbReference type="SUPFAM" id="SSF48317">
    <property type="entry name" value="Acid phosphatase/Vanadium-dependent haloperoxidase"/>
    <property type="match status" value="1"/>
</dbReference>
<dbReference type="EMBL" id="JAAGWH010000002">
    <property type="protein sequence ID" value="NEK92615.1"/>
    <property type="molecule type" value="Genomic_DNA"/>
</dbReference>
<sequence length="236" mass="25150">MRPATAPQDVAAPVTSTGRPPWWLLALSAVVTLAVTVDLLTGGVLEALDLRVSAVVDAWDLRDSALHWPVWVLTQAGGRGTVLIVLAGLVAWTAVRRRSYVPALRILLALVLLTAVVYAFKWGTGRTAPEYPGSFFHRGGGSYPSGHVANAVLMWGVARWQAVEFGLPARAQRAFWALAVLGPFVTGAAMVALNFHWVTDVVVGLAVGVLLLGVVHALDALPVSRWARARAGRQQG</sequence>
<dbReference type="SMART" id="SM00014">
    <property type="entry name" value="acidPPc"/>
    <property type="match status" value="1"/>
</dbReference>
<evidence type="ECO:0000259" key="2">
    <source>
        <dbReference type="SMART" id="SM00014"/>
    </source>
</evidence>
<feature type="transmembrane region" description="Helical" evidence="1">
    <location>
        <begin position="68"/>
        <end position="92"/>
    </location>
</feature>
<feature type="transmembrane region" description="Helical" evidence="1">
    <location>
        <begin position="201"/>
        <end position="221"/>
    </location>
</feature>